<dbReference type="Proteomes" id="UP001597120">
    <property type="component" value="Unassembled WGS sequence"/>
</dbReference>
<keyword evidence="8" id="KW-1185">Reference proteome</keyword>
<comment type="similarity">
    <text evidence="1">Belongs to the glycosyl hydrolase 2 family.</text>
</comment>
<dbReference type="SUPFAM" id="SSF49785">
    <property type="entry name" value="Galactose-binding domain-like"/>
    <property type="match status" value="1"/>
</dbReference>
<accession>A0ABW3D5D7</accession>
<dbReference type="GO" id="GO:0016787">
    <property type="term" value="F:hydrolase activity"/>
    <property type="evidence" value="ECO:0007669"/>
    <property type="project" value="UniProtKB-KW"/>
</dbReference>
<dbReference type="Gene3D" id="2.60.40.10">
    <property type="entry name" value="Immunoglobulins"/>
    <property type="match status" value="1"/>
</dbReference>
<dbReference type="InterPro" id="IPR017853">
    <property type="entry name" value="GH"/>
</dbReference>
<feature type="domain" description="Glycoside hydrolase family 2 catalytic" evidence="5">
    <location>
        <begin position="318"/>
        <end position="492"/>
    </location>
</feature>
<dbReference type="PANTHER" id="PTHR42732:SF3">
    <property type="entry name" value="HYDROLASE"/>
    <property type="match status" value="1"/>
</dbReference>
<dbReference type="SUPFAM" id="SSF49303">
    <property type="entry name" value="beta-Galactosidase/glucuronidase domain"/>
    <property type="match status" value="1"/>
</dbReference>
<comment type="caution">
    <text evidence="7">The sequence shown here is derived from an EMBL/GenBank/DDBJ whole genome shotgun (WGS) entry which is preliminary data.</text>
</comment>
<dbReference type="Pfam" id="PF00703">
    <property type="entry name" value="Glyco_hydro_2"/>
    <property type="match status" value="1"/>
</dbReference>
<proteinExistence type="inferred from homology"/>
<sequence length="588" mass="67147">MAIPRPEYPRPQLKREQWLNLNGEWGFEIDHGRSGRERGLTNPEYALSGRILVPFCPESSLSGVEYKDFMAGVWYQRAFEVPAAWAEGRVLIHFGAVDYEAEVWINGESVGKHSGGYTPFAFDITRQLRAGVNVVTVCAEDDPRSGRQPRGKQSCLYRSHGCDYTRTTGIWQTVWLECVPDISIRSLRYYPDPENGCLHFEAQVDGWRNGVRLKAEALYEGSFAGAADIGVSSPSVRVTLPLSTIQLWEPGCGRLYDLKLTLSDESGKELDSVSSYFGLRTLRLDSHAMRINGRAVFQRLVLDQGFYPQGVYTAPTDEDLRRDIELSLELGFNGARLHEKLFEPRYLYWADRLGYLVWGEYGNWGLNISGGKGLSTMLSEWLEAVERDFNHPSVIGWCPFNETWDTEWGKQDDSTLRSIYRMTKALDPTRPVIDTSGNYHVETDIFDVHDYEQDPEVFRAHYEPMKTGGPVFNAFPERQKYRGEPYFVSEYGGIWWNPNKGNDDGWGYGNRPASEEEFLARYEGLTSVLMDHPLMLGFCYTQLYDVEQEVNGLYTYDRRPKFPSEVFRAIHSRPATIERKDAAGGQSR</sequence>
<dbReference type="SUPFAM" id="SSF51445">
    <property type="entry name" value="(Trans)glycosidases"/>
    <property type="match status" value="1"/>
</dbReference>
<dbReference type="InterPro" id="IPR006103">
    <property type="entry name" value="Glyco_hydro_2_cat"/>
</dbReference>
<evidence type="ECO:0000259" key="4">
    <source>
        <dbReference type="Pfam" id="PF00703"/>
    </source>
</evidence>
<dbReference type="EMBL" id="JBHTIU010000013">
    <property type="protein sequence ID" value="MFD0868471.1"/>
    <property type="molecule type" value="Genomic_DNA"/>
</dbReference>
<evidence type="ECO:0000313" key="8">
    <source>
        <dbReference type="Proteomes" id="UP001597120"/>
    </source>
</evidence>
<dbReference type="Pfam" id="PF02836">
    <property type="entry name" value="Glyco_hydro_2_C"/>
    <property type="match status" value="1"/>
</dbReference>
<keyword evidence="2 7" id="KW-0378">Hydrolase</keyword>
<keyword evidence="3" id="KW-0326">Glycosidase</keyword>
<evidence type="ECO:0000256" key="2">
    <source>
        <dbReference type="ARBA" id="ARBA00022801"/>
    </source>
</evidence>
<feature type="domain" description="Glycosyl hydrolases family 2 sugar binding" evidence="6">
    <location>
        <begin position="71"/>
        <end position="139"/>
    </location>
</feature>
<dbReference type="Gene3D" id="3.20.20.80">
    <property type="entry name" value="Glycosidases"/>
    <property type="match status" value="1"/>
</dbReference>
<name>A0ABW3D5D7_9BACL</name>
<evidence type="ECO:0000256" key="1">
    <source>
        <dbReference type="ARBA" id="ARBA00007401"/>
    </source>
</evidence>
<evidence type="ECO:0000259" key="5">
    <source>
        <dbReference type="Pfam" id="PF02836"/>
    </source>
</evidence>
<gene>
    <name evidence="7" type="ORF">ACFQ03_04875</name>
</gene>
<dbReference type="PANTHER" id="PTHR42732">
    <property type="entry name" value="BETA-GALACTOSIDASE"/>
    <property type="match status" value="1"/>
</dbReference>
<dbReference type="Gene3D" id="2.60.120.260">
    <property type="entry name" value="Galactose-binding domain-like"/>
    <property type="match status" value="1"/>
</dbReference>
<dbReference type="InterPro" id="IPR006104">
    <property type="entry name" value="Glyco_hydro_2_N"/>
</dbReference>
<feature type="domain" description="Glycoside hydrolase family 2 immunoglobulin-like beta-sandwich" evidence="4">
    <location>
        <begin position="236"/>
        <end position="280"/>
    </location>
</feature>
<organism evidence="7 8">
    <name type="scientific">Paenibacillus residui</name>
    <dbReference type="NCBI Taxonomy" id="629724"/>
    <lineage>
        <taxon>Bacteria</taxon>
        <taxon>Bacillati</taxon>
        <taxon>Bacillota</taxon>
        <taxon>Bacilli</taxon>
        <taxon>Bacillales</taxon>
        <taxon>Paenibacillaceae</taxon>
        <taxon>Paenibacillus</taxon>
    </lineage>
</organism>
<dbReference type="InterPro" id="IPR008979">
    <property type="entry name" value="Galactose-bd-like_sf"/>
</dbReference>
<dbReference type="InterPro" id="IPR051913">
    <property type="entry name" value="GH2_Domain-Containing"/>
</dbReference>
<dbReference type="InterPro" id="IPR006102">
    <property type="entry name" value="Ig-like_GH2"/>
</dbReference>
<dbReference type="InterPro" id="IPR036156">
    <property type="entry name" value="Beta-gal/glucu_dom_sf"/>
</dbReference>
<protein>
    <submittedName>
        <fullName evidence="7">Glycoside hydrolase family 2 protein</fullName>
    </submittedName>
</protein>
<evidence type="ECO:0000259" key="6">
    <source>
        <dbReference type="Pfam" id="PF02837"/>
    </source>
</evidence>
<dbReference type="RefSeq" id="WP_379286469.1">
    <property type="nucleotide sequence ID" value="NZ_JBHTIU010000013.1"/>
</dbReference>
<dbReference type="InterPro" id="IPR013783">
    <property type="entry name" value="Ig-like_fold"/>
</dbReference>
<dbReference type="Pfam" id="PF02837">
    <property type="entry name" value="Glyco_hydro_2_N"/>
    <property type="match status" value="1"/>
</dbReference>
<evidence type="ECO:0000256" key="3">
    <source>
        <dbReference type="ARBA" id="ARBA00023295"/>
    </source>
</evidence>
<reference evidence="8" key="1">
    <citation type="journal article" date="2019" name="Int. J. Syst. Evol. Microbiol.">
        <title>The Global Catalogue of Microorganisms (GCM) 10K type strain sequencing project: providing services to taxonomists for standard genome sequencing and annotation.</title>
        <authorList>
            <consortium name="The Broad Institute Genomics Platform"/>
            <consortium name="The Broad Institute Genome Sequencing Center for Infectious Disease"/>
            <person name="Wu L."/>
            <person name="Ma J."/>
        </authorList>
    </citation>
    <scope>NUCLEOTIDE SEQUENCE [LARGE SCALE GENOMIC DNA]</scope>
    <source>
        <strain evidence="8">CCUG 57263</strain>
    </source>
</reference>
<evidence type="ECO:0000313" key="7">
    <source>
        <dbReference type="EMBL" id="MFD0868471.1"/>
    </source>
</evidence>